<gene>
    <name evidence="3" type="ORF">QQ008_09690</name>
</gene>
<dbReference type="InterPro" id="IPR004629">
    <property type="entry name" value="WecG_TagA_CpsF"/>
</dbReference>
<dbReference type="Pfam" id="PF03808">
    <property type="entry name" value="Glyco_tran_WecG"/>
    <property type="match status" value="1"/>
</dbReference>
<evidence type="ECO:0000256" key="1">
    <source>
        <dbReference type="ARBA" id="ARBA00022676"/>
    </source>
</evidence>
<dbReference type="PANTHER" id="PTHR34136:SF1">
    <property type="entry name" value="UDP-N-ACETYL-D-MANNOSAMINURONIC ACID TRANSFERASE"/>
    <property type="match status" value="1"/>
</dbReference>
<keyword evidence="4" id="KW-1185">Reference proteome</keyword>
<dbReference type="Proteomes" id="UP001172082">
    <property type="component" value="Unassembled WGS sequence"/>
</dbReference>
<sequence>MQKRIIGLNITIGEYQKVLEDIVSMARNKTSGFVCFVNVHMVIEAYWNKKLNEGINQARILSPDGVPVAKSLEFLYGLKQDRISGMDSLPALMQLAEKEALSVYFFGSSNQILTKIEKRAHNEFPNLKIAGAFSPPFDKPLNSESYIQDINDSGADLVFVALGCPKQEKWMIDNVRDIKAVLLGVGGAFSVYAGMQARAPEWMQKCGLEWLYRLIQEPGRLWKRYFVTNSLFLVLITMEKIKLIIGRLTKRTQLG</sequence>
<evidence type="ECO:0000256" key="2">
    <source>
        <dbReference type="ARBA" id="ARBA00022679"/>
    </source>
</evidence>
<dbReference type="EMBL" id="JAUJEA010000003">
    <property type="protein sequence ID" value="MDN5201635.1"/>
    <property type="molecule type" value="Genomic_DNA"/>
</dbReference>
<name>A0ABT8KLN6_9BACT</name>
<keyword evidence="2" id="KW-0808">Transferase</keyword>
<organism evidence="3 4">
    <name type="scientific">Splendidivirga corallicola</name>
    <dbReference type="NCBI Taxonomy" id="3051826"/>
    <lineage>
        <taxon>Bacteria</taxon>
        <taxon>Pseudomonadati</taxon>
        <taxon>Bacteroidota</taxon>
        <taxon>Cytophagia</taxon>
        <taxon>Cytophagales</taxon>
        <taxon>Splendidivirgaceae</taxon>
        <taxon>Splendidivirga</taxon>
    </lineage>
</organism>
<reference evidence="3" key="1">
    <citation type="submission" date="2023-06" db="EMBL/GenBank/DDBJ databases">
        <title>Genomic of Parafulvivirga corallium.</title>
        <authorList>
            <person name="Wang G."/>
        </authorList>
    </citation>
    <scope>NUCLEOTIDE SEQUENCE</scope>
    <source>
        <strain evidence="3">BMA10</strain>
    </source>
</reference>
<protein>
    <submittedName>
        <fullName evidence="3">WecB/TagA/CpsF family glycosyltransferase</fullName>
    </submittedName>
</protein>
<accession>A0ABT8KLN6</accession>
<evidence type="ECO:0000313" key="3">
    <source>
        <dbReference type="EMBL" id="MDN5201635.1"/>
    </source>
</evidence>
<proteinExistence type="predicted"/>
<evidence type="ECO:0000313" key="4">
    <source>
        <dbReference type="Proteomes" id="UP001172082"/>
    </source>
</evidence>
<dbReference type="PANTHER" id="PTHR34136">
    <property type="match status" value="1"/>
</dbReference>
<dbReference type="RefSeq" id="WP_346751663.1">
    <property type="nucleotide sequence ID" value="NZ_JAUJEA010000003.1"/>
</dbReference>
<keyword evidence="1" id="KW-0328">Glycosyltransferase</keyword>
<dbReference type="CDD" id="cd06533">
    <property type="entry name" value="Glyco_transf_WecG_TagA"/>
    <property type="match status" value="1"/>
</dbReference>
<dbReference type="NCBIfam" id="TIGR00696">
    <property type="entry name" value="wecG_tagA_cpsF"/>
    <property type="match status" value="1"/>
</dbReference>
<comment type="caution">
    <text evidence="3">The sequence shown here is derived from an EMBL/GenBank/DDBJ whole genome shotgun (WGS) entry which is preliminary data.</text>
</comment>